<gene>
    <name evidence="3" type="ORF">X797_005398</name>
</gene>
<comment type="similarity">
    <text evidence="1">Belongs to the TTI2 family.</text>
</comment>
<dbReference type="GO" id="GO:0005634">
    <property type="term" value="C:nucleus"/>
    <property type="evidence" value="ECO:0007669"/>
    <property type="project" value="TreeGrafter"/>
</dbReference>
<name>A0A014N4Y6_9HYPO</name>
<dbReference type="SUPFAM" id="SSF48371">
    <property type="entry name" value="ARM repeat"/>
    <property type="match status" value="1"/>
</dbReference>
<dbReference type="eggNOG" id="ENOG502S3SJ">
    <property type="taxonomic scope" value="Eukaryota"/>
</dbReference>
<dbReference type="EMBL" id="JELW01000008">
    <property type="protein sequence ID" value="EXV01302.1"/>
    <property type="molecule type" value="Genomic_DNA"/>
</dbReference>
<dbReference type="HOGENOM" id="CLU_521831_0_0_1"/>
<dbReference type="GO" id="GO:0005829">
    <property type="term" value="C:cytosol"/>
    <property type="evidence" value="ECO:0007669"/>
    <property type="project" value="TreeGrafter"/>
</dbReference>
<proteinExistence type="inferred from homology"/>
<evidence type="ECO:0000256" key="1">
    <source>
        <dbReference type="ARBA" id="ARBA00034736"/>
    </source>
</evidence>
<accession>A0A014N4Y6</accession>
<protein>
    <submittedName>
        <fullName evidence="3">DUF2454 domain protein</fullName>
    </submittedName>
</protein>
<evidence type="ECO:0000313" key="3">
    <source>
        <dbReference type="EMBL" id="EXV01302.1"/>
    </source>
</evidence>
<feature type="region of interest" description="Disordered" evidence="2">
    <location>
        <begin position="1"/>
        <end position="25"/>
    </location>
</feature>
<sequence length="530" mass="57654">MGSEKWIHNRNVGTPDHTPRQPSQPSYKADLTSLFLATVFSPFPPGTTMDEVCLSKENVGRLRDLGFKNVAAVVLLPSVRLEAATVAPCDVSILAETTIVRAVENFPKVSSNETRLDMLLQIFACLVLQPAIARCSSEGADIDVHDTESIPLDMGQPDSLNSSMNSSDLLLYDSLTQTLALQILWNRGTLAVTAYADPGDLWTTETAARLAQRILSLQLSGQGLTNFIIGPVLNQHVRLILSSPTGGDPSANSRASGSVAALDLAEYENAAAVLNWAIRMTESPDIGKYWHRFVPALVNLAESREMSVREGGLKAIISFLAKCPSSAIYTTGMDQLFERTILPTLLLLPTATPEKDSVTLLRLGYTAALQLATTSGDSHNANRRRILDMIIRDGILEGFRHAADYISVVDVLMQYVAEVVSCLGIFSIKHLKDLLDVIESVICDPFGADHPGVLTSAAEALIVIMTNCWPRISNTKRVEQILRILGVCWLNMNNEASQSIHEGSMPVLKSRILQAAGLHVFEHPCSQLCA</sequence>
<dbReference type="InterPro" id="IPR016024">
    <property type="entry name" value="ARM-type_fold"/>
</dbReference>
<organism evidence="3 4">
    <name type="scientific">Metarhizium robertsii</name>
    <dbReference type="NCBI Taxonomy" id="568076"/>
    <lineage>
        <taxon>Eukaryota</taxon>
        <taxon>Fungi</taxon>
        <taxon>Dikarya</taxon>
        <taxon>Ascomycota</taxon>
        <taxon>Pezizomycotina</taxon>
        <taxon>Sordariomycetes</taxon>
        <taxon>Hypocreomycetidae</taxon>
        <taxon>Hypocreales</taxon>
        <taxon>Clavicipitaceae</taxon>
        <taxon>Metarhizium</taxon>
    </lineage>
</organism>
<dbReference type="GO" id="GO:0110078">
    <property type="term" value="C:TTT Hsp90 cochaperone complex"/>
    <property type="evidence" value="ECO:0007669"/>
    <property type="project" value="InterPro"/>
</dbReference>
<evidence type="ECO:0000256" key="2">
    <source>
        <dbReference type="SAM" id="MobiDB-lite"/>
    </source>
</evidence>
<dbReference type="PANTHER" id="PTHR32226:SF2">
    <property type="entry name" value="TELO2-INTERACTING PROTEIN 2"/>
    <property type="match status" value="1"/>
</dbReference>
<dbReference type="OrthoDB" id="6417021at2759"/>
<dbReference type="Proteomes" id="UP000030151">
    <property type="component" value="Unassembled WGS sequence"/>
</dbReference>
<comment type="caution">
    <text evidence="3">The sequence shown here is derived from an EMBL/GenBank/DDBJ whole genome shotgun (WGS) entry which is preliminary data.</text>
</comment>
<evidence type="ECO:0000313" key="4">
    <source>
        <dbReference type="Proteomes" id="UP000030151"/>
    </source>
</evidence>
<dbReference type="AlphaFoldDB" id="A0A014N4Y6"/>
<reference evidence="3 4" key="1">
    <citation type="submission" date="2014-02" db="EMBL/GenBank/DDBJ databases">
        <title>The genome sequence of the entomopathogenic fungus Metarhizium robertsii ARSEF 2575.</title>
        <authorList>
            <person name="Giuliano Garisto Donzelli B."/>
            <person name="Roe B.A."/>
            <person name="Macmil S.L."/>
            <person name="Krasnoff S.B."/>
            <person name="Gibson D.M."/>
        </authorList>
    </citation>
    <scope>NUCLEOTIDE SEQUENCE [LARGE SCALE GENOMIC DNA]</scope>
    <source>
        <strain evidence="3 4">ARSEF 2575</strain>
    </source>
</reference>
<dbReference type="InterPro" id="IPR018870">
    <property type="entry name" value="Tti2"/>
</dbReference>
<dbReference type="PANTHER" id="PTHR32226">
    <property type="entry name" value="TELO2-INTERACTING PROTEIN 2"/>
    <property type="match status" value="1"/>
</dbReference>
<dbReference type="Pfam" id="PF10521">
    <property type="entry name" value="Tti2"/>
    <property type="match status" value="1"/>
</dbReference>